<reference evidence="1 2" key="1">
    <citation type="submission" date="2019-11" db="EMBL/GenBank/DDBJ databases">
        <title>Whole genome sequence of Oryza granulata.</title>
        <authorList>
            <person name="Li W."/>
        </authorList>
    </citation>
    <scope>NUCLEOTIDE SEQUENCE [LARGE SCALE GENOMIC DNA]</scope>
    <source>
        <strain evidence="2">cv. Menghai</strain>
        <tissue evidence="1">Leaf</tissue>
    </source>
</reference>
<sequence length="127" mass="14915">MEWVKDAVIEADQLWAMEGYDRLLPRIVPQFSLLSMDNPQIIHFVLRERFTFDADTNIWLVTVDMVSKKVLSYEDNKAILSEEFDETAAYSLFFNTPFFPSKFPKFLKKPTSSNFNEGYSKSQRQQV</sequence>
<organism evidence="1 2">
    <name type="scientific">Oryza meyeriana var. granulata</name>
    <dbReference type="NCBI Taxonomy" id="110450"/>
    <lineage>
        <taxon>Eukaryota</taxon>
        <taxon>Viridiplantae</taxon>
        <taxon>Streptophyta</taxon>
        <taxon>Embryophyta</taxon>
        <taxon>Tracheophyta</taxon>
        <taxon>Spermatophyta</taxon>
        <taxon>Magnoliopsida</taxon>
        <taxon>Liliopsida</taxon>
        <taxon>Poales</taxon>
        <taxon>Poaceae</taxon>
        <taxon>BOP clade</taxon>
        <taxon>Oryzoideae</taxon>
        <taxon>Oryzeae</taxon>
        <taxon>Oryzinae</taxon>
        <taxon>Oryza</taxon>
        <taxon>Oryza meyeriana</taxon>
    </lineage>
</organism>
<accession>A0A6G1C6J8</accession>
<dbReference type="Proteomes" id="UP000479710">
    <property type="component" value="Unassembled WGS sequence"/>
</dbReference>
<dbReference type="OrthoDB" id="685663at2759"/>
<dbReference type="AlphaFoldDB" id="A0A6G1C6J8"/>
<comment type="caution">
    <text evidence="1">The sequence shown here is derived from an EMBL/GenBank/DDBJ whole genome shotgun (WGS) entry which is preliminary data.</text>
</comment>
<name>A0A6G1C6J8_9ORYZ</name>
<gene>
    <name evidence="1" type="ORF">E2562_016533</name>
</gene>
<dbReference type="EMBL" id="SPHZ02000010">
    <property type="protein sequence ID" value="KAF0895800.1"/>
    <property type="molecule type" value="Genomic_DNA"/>
</dbReference>
<evidence type="ECO:0000313" key="2">
    <source>
        <dbReference type="Proteomes" id="UP000479710"/>
    </source>
</evidence>
<keyword evidence="2" id="KW-1185">Reference proteome</keyword>
<evidence type="ECO:0008006" key="3">
    <source>
        <dbReference type="Google" id="ProtNLM"/>
    </source>
</evidence>
<feature type="non-terminal residue" evidence="1">
    <location>
        <position position="127"/>
    </location>
</feature>
<protein>
    <recommendedName>
        <fullName evidence="3">DUF1618 domain-containing protein</fullName>
    </recommendedName>
</protein>
<evidence type="ECO:0000313" key="1">
    <source>
        <dbReference type="EMBL" id="KAF0895800.1"/>
    </source>
</evidence>
<proteinExistence type="predicted"/>